<dbReference type="SUPFAM" id="SSF53448">
    <property type="entry name" value="Nucleotide-diphospho-sugar transferases"/>
    <property type="match status" value="2"/>
</dbReference>
<keyword evidence="2" id="KW-0808">Transferase</keyword>
<dbReference type="InterPro" id="IPR001173">
    <property type="entry name" value="Glyco_trans_2-like"/>
</dbReference>
<organism evidence="2">
    <name type="scientific">uncultured bacterium lac146</name>
    <dbReference type="NCBI Taxonomy" id="1447238"/>
    <lineage>
        <taxon>Bacteria</taxon>
        <taxon>environmental samples</taxon>
    </lineage>
</organism>
<name>X2L848_9BACT</name>
<dbReference type="Gene3D" id="3.90.550.10">
    <property type="entry name" value="Spore Coat Polysaccharide Biosynthesis Protein SpsA, Chain A"/>
    <property type="match status" value="2"/>
</dbReference>
<proteinExistence type="predicted"/>
<dbReference type="GO" id="GO:0016740">
    <property type="term" value="F:transferase activity"/>
    <property type="evidence" value="ECO:0007669"/>
    <property type="project" value="UniProtKB-KW"/>
</dbReference>
<feature type="domain" description="Glycosyltransferase 2-like" evidence="1">
    <location>
        <begin position="422"/>
        <end position="543"/>
    </location>
</feature>
<dbReference type="CDD" id="cd04186">
    <property type="entry name" value="GT_2_like_c"/>
    <property type="match status" value="1"/>
</dbReference>
<reference evidence="2" key="1">
    <citation type="submission" date="2013-10" db="EMBL/GenBank/DDBJ databases">
        <title>Functional metagenomics reveals novel beta-galactosidases not predictable from gene sequences.</title>
        <authorList>
            <person name="Cheng J."/>
            <person name="Engel K."/>
            <person name="Romantsov T."/>
            <person name="Neufeld J.D."/>
            <person name="Rose D.R."/>
            <person name="Charles T.C."/>
        </authorList>
    </citation>
    <scope>NUCLEOTIDE SEQUENCE</scope>
</reference>
<dbReference type="InterPro" id="IPR029044">
    <property type="entry name" value="Nucleotide-diphossugar_trans"/>
</dbReference>
<accession>X2L848</accession>
<evidence type="ECO:0000259" key="1">
    <source>
        <dbReference type="Pfam" id="PF00535"/>
    </source>
</evidence>
<dbReference type="Pfam" id="PF00535">
    <property type="entry name" value="Glycos_transf_2"/>
    <property type="match status" value="1"/>
</dbReference>
<dbReference type="EMBL" id="KF796604">
    <property type="protein sequence ID" value="AHN97894.1"/>
    <property type="molecule type" value="Genomic_DNA"/>
</dbReference>
<sequence length="706" mass="79779">MLQELVLDAKNVPPGWALVEGNLGRRGRHLSSSLRMLRSDAGPTEEVPLAALASGRIFELIRFPANVGKIVWRPPLIGQYDRSQIRIRRIGWIKRTVLMAVRVLRTYLRLAPEEREECGLSLPHALFDLPGAYRICTDFRVRMWTQPYSEWIERHDTLSERDRGRIREHIERFASRPRFHLVVAAHGEGGVEAVRRSVASLDAQLYREYDCTVVDPHGALAAGGDGVPAKGRGELAPWLSDFNTRLAAGHSRDWIVLMRAGDTLPPQSLYWLAWQIQAAVDAAVVYSDDDAMDEAGARHDPRFKPDWSPEHLRAVHYIGSAAAMRGDAIAAAGGIRPECCRHGNYDLLLRIVDAGPARVVHVPAVLYHRALRGQGEWESGPSCNVALKAHLARNRVEADIMPAPPAGRHIRYRLPDSPPLVTIVIPTRDALALLERCVESLLEKTTYPRYELLVVDNRSRTPDALAYLQRISTHPRVRVVRYRRRFNYSAINNFASRLAQGEALCLLNNDTEIISPDWLEEMVGHLIQKRVGAVGAKLYYPDGRVQHAGVTVGPGGCATHLHLDLDRATGGYCGRAAIAQELSAVTGACLLTWKSVYQELGGLEEKRLTVGFNDIDYCMRLREAGWRVIFTPHAELYHHESATRGNDDPLPRRLRARREVQFMRRRWRERMTNDPYYNPNLSYRRPDFALGESRRVRRPWQHPASS</sequence>
<dbReference type="PANTHER" id="PTHR43179:SF7">
    <property type="entry name" value="RHAMNOSYLTRANSFERASE WBBL"/>
    <property type="match status" value="1"/>
</dbReference>
<dbReference type="AlphaFoldDB" id="X2L848"/>
<evidence type="ECO:0000313" key="2">
    <source>
        <dbReference type="EMBL" id="AHN97894.1"/>
    </source>
</evidence>
<protein>
    <submittedName>
        <fullName evidence="2">Family 2 glycosyl transferase</fullName>
    </submittedName>
</protein>
<dbReference type="PANTHER" id="PTHR43179">
    <property type="entry name" value="RHAMNOSYLTRANSFERASE WBBL"/>
    <property type="match status" value="1"/>
</dbReference>